<name>A0ABN9FEM8_9NEOB</name>
<keyword evidence="2" id="KW-1185">Reference proteome</keyword>
<comment type="caution">
    <text evidence="1">The sequence shown here is derived from an EMBL/GenBank/DDBJ whole genome shotgun (WGS) entry which is preliminary data.</text>
</comment>
<proteinExistence type="predicted"/>
<organism evidence="1 2">
    <name type="scientific">Staurois parvus</name>
    <dbReference type="NCBI Taxonomy" id="386267"/>
    <lineage>
        <taxon>Eukaryota</taxon>
        <taxon>Metazoa</taxon>
        <taxon>Chordata</taxon>
        <taxon>Craniata</taxon>
        <taxon>Vertebrata</taxon>
        <taxon>Euteleostomi</taxon>
        <taxon>Amphibia</taxon>
        <taxon>Batrachia</taxon>
        <taxon>Anura</taxon>
        <taxon>Neobatrachia</taxon>
        <taxon>Ranoidea</taxon>
        <taxon>Ranidae</taxon>
        <taxon>Staurois</taxon>
    </lineage>
</organism>
<dbReference type="EMBL" id="CATNWA010016737">
    <property type="protein sequence ID" value="CAI9595039.1"/>
    <property type="molecule type" value="Genomic_DNA"/>
</dbReference>
<protein>
    <submittedName>
        <fullName evidence="1">Uncharacterized protein</fullName>
    </submittedName>
</protein>
<accession>A0ABN9FEM8</accession>
<gene>
    <name evidence="1" type="ORF">SPARVUS_LOCUS11824038</name>
</gene>
<sequence>MIPYCPGDPCVFSPSLGGRLQAAPGGKLFCCLSCLCWRGPHEMLLVPFS</sequence>
<evidence type="ECO:0000313" key="1">
    <source>
        <dbReference type="EMBL" id="CAI9595039.1"/>
    </source>
</evidence>
<evidence type="ECO:0000313" key="2">
    <source>
        <dbReference type="Proteomes" id="UP001162483"/>
    </source>
</evidence>
<reference evidence="1" key="1">
    <citation type="submission" date="2023-05" db="EMBL/GenBank/DDBJ databases">
        <authorList>
            <person name="Stuckert A."/>
        </authorList>
    </citation>
    <scope>NUCLEOTIDE SEQUENCE</scope>
</reference>
<dbReference type="Proteomes" id="UP001162483">
    <property type="component" value="Unassembled WGS sequence"/>
</dbReference>